<dbReference type="PANTHER" id="PTHR43842">
    <property type="entry name" value="PROPIONYL-COA CARBOXYLASE BETA CHAIN"/>
    <property type="match status" value="1"/>
</dbReference>
<keyword evidence="4" id="KW-1185">Reference proteome</keyword>
<evidence type="ECO:0000313" key="4">
    <source>
        <dbReference type="Proteomes" id="UP000183988"/>
    </source>
</evidence>
<dbReference type="InterPro" id="IPR034733">
    <property type="entry name" value="AcCoA_carboxyl_beta"/>
</dbReference>
<reference evidence="3 4" key="1">
    <citation type="submission" date="2016-11" db="EMBL/GenBank/DDBJ databases">
        <authorList>
            <person name="Jaros S."/>
            <person name="Januszkiewicz K."/>
            <person name="Wedrychowicz H."/>
        </authorList>
    </citation>
    <scope>NUCLEOTIDE SEQUENCE [LARGE SCALE GENOMIC DNA]</scope>
    <source>
        <strain evidence="3 4">IBRC-M 10683</strain>
    </source>
</reference>
<protein>
    <submittedName>
        <fullName evidence="3">Acetyl-CoA carboxylase, carboxyltransferase component</fullName>
    </submittedName>
</protein>
<dbReference type="PROSITE" id="PS50989">
    <property type="entry name" value="COA_CT_CTER"/>
    <property type="match status" value="1"/>
</dbReference>
<dbReference type="InterPro" id="IPR051047">
    <property type="entry name" value="AccD/PCCB"/>
</dbReference>
<dbReference type="PROSITE" id="PS50980">
    <property type="entry name" value="COA_CT_NTER"/>
    <property type="match status" value="1"/>
</dbReference>
<feature type="domain" description="CoA carboxyltransferase C-terminal" evidence="2">
    <location>
        <begin position="268"/>
        <end position="510"/>
    </location>
</feature>
<dbReference type="EMBL" id="FQVW01000013">
    <property type="protein sequence ID" value="SHG04323.1"/>
    <property type="molecule type" value="Genomic_DNA"/>
</dbReference>
<sequence length="516" mass="57173">MDIYEKVQKLNDKKEKYKQMGSEKYIEKQHNAGKLTVRERISLLLDEGSFMEMGLLAHQQNLHPTMEGKYTPADGVVTGRGTIDGRPVCIAAHDYTVLAGSTGKVAEKKMYRVREWSLKHRVPMIWLIDSAGVRIQESIGSLFADNGRHFFDEVKMSGVVPLVCAMMGPGVAGTAYLPALADFVPMVKGTSFMALGGPHLVRAVVGEDVDDQTLGGSKVHTEESGVADIEVENDEECINVIKQYLSFFPSNCEEKPPVNDLPETRNEISEKLMEIVPSNSKRIYNMYDVIKEIVDDGEYLAIKPKWAQNIITVFARVGGMPVGIVANQPRYMGGALDGDAADKAARFINICDAYSIPLVFLQDIPGFIVGSKVEKKGIIRHGAKMLHAVSEATVPKITVIVRKAYGAGYFVMCGKQYDPDLIVAWPTAEISVMGAEGASSILYHKQIANSENPKEAWNEYAEQFKELIDVDIAASNGLIDDVIDPRDTRRVIYDGLKNSWNKKVERPWKKTSIRPV</sequence>
<gene>
    <name evidence="3" type="ORF">SAMN05216225_101353</name>
</gene>
<dbReference type="Gene3D" id="3.90.226.10">
    <property type="entry name" value="2-enoyl-CoA Hydratase, Chain A, domain 1"/>
    <property type="match status" value="2"/>
</dbReference>
<keyword evidence="3" id="KW-0808">Transferase</keyword>
<proteinExistence type="predicted"/>
<name>A0A1M5GKU9_9BACI</name>
<dbReference type="Proteomes" id="UP000183988">
    <property type="component" value="Unassembled WGS sequence"/>
</dbReference>
<dbReference type="AlphaFoldDB" id="A0A1M5GKU9"/>
<organism evidence="3 4">
    <name type="scientific">Ornithinibacillus halophilus</name>
    <dbReference type="NCBI Taxonomy" id="930117"/>
    <lineage>
        <taxon>Bacteria</taxon>
        <taxon>Bacillati</taxon>
        <taxon>Bacillota</taxon>
        <taxon>Bacilli</taxon>
        <taxon>Bacillales</taxon>
        <taxon>Bacillaceae</taxon>
        <taxon>Ornithinibacillus</taxon>
    </lineage>
</organism>
<dbReference type="STRING" id="930117.SAMN05216225_101353"/>
<evidence type="ECO:0000313" key="3">
    <source>
        <dbReference type="EMBL" id="SHG04323.1"/>
    </source>
</evidence>
<dbReference type="GO" id="GO:0004658">
    <property type="term" value="F:propionyl-CoA carboxylase activity"/>
    <property type="evidence" value="ECO:0007669"/>
    <property type="project" value="TreeGrafter"/>
</dbReference>
<dbReference type="InterPro" id="IPR011763">
    <property type="entry name" value="COA_CT_C"/>
</dbReference>
<evidence type="ECO:0000259" key="2">
    <source>
        <dbReference type="PROSITE" id="PS50989"/>
    </source>
</evidence>
<dbReference type="SUPFAM" id="SSF52096">
    <property type="entry name" value="ClpP/crotonase"/>
    <property type="match status" value="2"/>
</dbReference>
<dbReference type="RefSeq" id="WP_072889665.1">
    <property type="nucleotide sequence ID" value="NZ_FQVW01000013.1"/>
</dbReference>
<dbReference type="InterPro" id="IPR029045">
    <property type="entry name" value="ClpP/crotonase-like_dom_sf"/>
</dbReference>
<feature type="domain" description="CoA carboxyltransferase N-terminal" evidence="1">
    <location>
        <begin position="1"/>
        <end position="260"/>
    </location>
</feature>
<evidence type="ECO:0000259" key="1">
    <source>
        <dbReference type="PROSITE" id="PS50980"/>
    </source>
</evidence>
<dbReference type="InterPro" id="IPR011762">
    <property type="entry name" value="COA_CT_N"/>
</dbReference>
<dbReference type="PANTHER" id="PTHR43842:SF2">
    <property type="entry name" value="PROPIONYL-COA CARBOXYLASE BETA CHAIN, MITOCHONDRIAL"/>
    <property type="match status" value="1"/>
</dbReference>
<dbReference type="GO" id="GO:0016740">
    <property type="term" value="F:transferase activity"/>
    <property type="evidence" value="ECO:0007669"/>
    <property type="project" value="UniProtKB-KW"/>
</dbReference>
<accession>A0A1M5GKU9</accession>
<dbReference type="OrthoDB" id="9803706at2"/>
<dbReference type="Pfam" id="PF01039">
    <property type="entry name" value="Carboxyl_trans"/>
    <property type="match status" value="1"/>
</dbReference>